<sequence length="145" mass="16665">ELTLFQRAIILTLVENECSQHQVAWTIRISPSTVSKIVKKFKETGKIDDLPRSGHPKIFSSDEEKLICEMIIPGQYETAVDVHAKFCCETNKEIELVERTLNSVGYINILNDCLLDMLESYEYDEDEMIFQHDNARIHMSIATKA</sequence>
<organism evidence="1 2">
    <name type="scientific">Racocetra persica</name>
    <dbReference type="NCBI Taxonomy" id="160502"/>
    <lineage>
        <taxon>Eukaryota</taxon>
        <taxon>Fungi</taxon>
        <taxon>Fungi incertae sedis</taxon>
        <taxon>Mucoromycota</taxon>
        <taxon>Glomeromycotina</taxon>
        <taxon>Glomeromycetes</taxon>
        <taxon>Diversisporales</taxon>
        <taxon>Gigasporaceae</taxon>
        <taxon>Racocetra</taxon>
    </lineage>
</organism>
<feature type="non-terminal residue" evidence="1">
    <location>
        <position position="1"/>
    </location>
</feature>
<gene>
    <name evidence="1" type="ORF">RPERSI_LOCUS12396</name>
</gene>
<comment type="caution">
    <text evidence="1">The sequence shown here is derived from an EMBL/GenBank/DDBJ whole genome shotgun (WGS) entry which is preliminary data.</text>
</comment>
<name>A0ACA9Q172_9GLOM</name>
<dbReference type="Proteomes" id="UP000789920">
    <property type="component" value="Unassembled WGS sequence"/>
</dbReference>
<proteinExistence type="predicted"/>
<dbReference type="EMBL" id="CAJVQC010026529">
    <property type="protein sequence ID" value="CAG8733410.1"/>
    <property type="molecule type" value="Genomic_DNA"/>
</dbReference>
<protein>
    <submittedName>
        <fullName evidence="1">4374_t:CDS:1</fullName>
    </submittedName>
</protein>
<evidence type="ECO:0000313" key="2">
    <source>
        <dbReference type="Proteomes" id="UP000789920"/>
    </source>
</evidence>
<reference evidence="1" key="1">
    <citation type="submission" date="2021-06" db="EMBL/GenBank/DDBJ databases">
        <authorList>
            <person name="Kallberg Y."/>
            <person name="Tangrot J."/>
            <person name="Rosling A."/>
        </authorList>
    </citation>
    <scope>NUCLEOTIDE SEQUENCE</scope>
    <source>
        <strain evidence="1">MA461A</strain>
    </source>
</reference>
<accession>A0ACA9Q172</accession>
<evidence type="ECO:0000313" key="1">
    <source>
        <dbReference type="EMBL" id="CAG8733410.1"/>
    </source>
</evidence>
<keyword evidence="2" id="KW-1185">Reference proteome</keyword>